<dbReference type="AlphaFoldDB" id="A0A0J8G059"/>
<dbReference type="PANTHER" id="PTHR37804:SF1">
    <property type="entry name" value="CDAA REGULATORY PROTEIN CDAR"/>
    <property type="match status" value="1"/>
</dbReference>
<protein>
    <recommendedName>
        <fullName evidence="4">YbbR-like protein</fullName>
    </recommendedName>
</protein>
<comment type="caution">
    <text evidence="2">The sequence shown here is derived from an EMBL/GenBank/DDBJ whole genome shotgun (WGS) entry which is preliminary data.</text>
</comment>
<dbReference type="RefSeq" id="WP_048571557.1">
    <property type="nucleotide sequence ID" value="NZ_LFVU01000028.1"/>
</dbReference>
<dbReference type="PANTHER" id="PTHR37804">
    <property type="entry name" value="CDAA REGULATORY PROTEIN CDAR"/>
    <property type="match status" value="1"/>
</dbReference>
<proteinExistence type="predicted"/>
<dbReference type="Proteomes" id="UP000036756">
    <property type="component" value="Unassembled WGS sequence"/>
</dbReference>
<keyword evidence="1" id="KW-0812">Transmembrane</keyword>
<dbReference type="PATRIC" id="fig|1121307.3.peg.785"/>
<feature type="transmembrane region" description="Helical" evidence="1">
    <location>
        <begin position="9"/>
        <end position="28"/>
    </location>
</feature>
<accession>A0A0J8G059</accession>
<keyword evidence="1" id="KW-1133">Transmembrane helix</keyword>
<reference evidence="2 3" key="1">
    <citation type="submission" date="2015-06" db="EMBL/GenBank/DDBJ databases">
        <title>Draft genome sequence of the purine-degrading Clostridium cylindrosporum HC-1 (DSM 605).</title>
        <authorList>
            <person name="Poehlein A."/>
            <person name="Schiel-Bengelsdorf B."/>
            <person name="Bengelsdorf F."/>
            <person name="Daniel R."/>
            <person name="Duerre P."/>
        </authorList>
    </citation>
    <scope>NUCLEOTIDE SEQUENCE [LARGE SCALE GENOMIC DNA]</scope>
    <source>
        <strain evidence="2 3">DSM 605</strain>
    </source>
</reference>
<evidence type="ECO:0000256" key="1">
    <source>
        <dbReference type="SAM" id="Phobius"/>
    </source>
</evidence>
<evidence type="ECO:0008006" key="4">
    <source>
        <dbReference type="Google" id="ProtNLM"/>
    </source>
</evidence>
<dbReference type="STRING" id="1121307.CLCY_1c04200"/>
<keyword evidence="3" id="KW-1185">Reference proteome</keyword>
<organism evidence="2 3">
    <name type="scientific">Clostridium cylindrosporum DSM 605</name>
    <dbReference type="NCBI Taxonomy" id="1121307"/>
    <lineage>
        <taxon>Bacteria</taxon>
        <taxon>Bacillati</taxon>
        <taxon>Bacillota</taxon>
        <taxon>Clostridia</taxon>
        <taxon>Eubacteriales</taxon>
        <taxon>Clostridiaceae</taxon>
        <taxon>Clostridium</taxon>
    </lineage>
</organism>
<dbReference type="Gene3D" id="2.170.120.40">
    <property type="entry name" value="YbbR-like domain"/>
    <property type="match status" value="2"/>
</dbReference>
<dbReference type="Gene3D" id="2.170.120.30">
    <property type="match status" value="2"/>
</dbReference>
<dbReference type="InterPro" id="IPR053154">
    <property type="entry name" value="c-di-AMP_regulator"/>
</dbReference>
<keyword evidence="1" id="KW-0472">Membrane</keyword>
<gene>
    <name evidence="2" type="ORF">CLCY_1c04200</name>
</gene>
<evidence type="ECO:0000313" key="3">
    <source>
        <dbReference type="Proteomes" id="UP000036756"/>
    </source>
</evidence>
<dbReference type="EMBL" id="LFVU01000028">
    <property type="protein sequence ID" value="KMT21186.1"/>
    <property type="molecule type" value="Genomic_DNA"/>
</dbReference>
<dbReference type="OrthoDB" id="2111604at2"/>
<name>A0A0J8G059_CLOCY</name>
<dbReference type="Pfam" id="PF07949">
    <property type="entry name" value="YbbR"/>
    <property type="match status" value="2"/>
</dbReference>
<dbReference type="InterPro" id="IPR012505">
    <property type="entry name" value="YbbR"/>
</dbReference>
<evidence type="ECO:0000313" key="2">
    <source>
        <dbReference type="EMBL" id="KMT21186.1"/>
    </source>
</evidence>
<sequence length="408" mass="44671">MVQKDNHKVMAIGISIFLSLMLWIYVMGEKNPVQTRVIDNVKVSLENTDNITRSNLVLLPKQDFTISISITGRVKDLIGVRSEELNFIADMSGYLKKGDNDIPVIVKSLPNGINISDNELPKVKVKLDTLSTRFVPVRIISKGTAKVGYEHINPITTPTGVMISGPKSYVDEVEKAVGRINIEGSQTKFTKTIPVEPINSEGKIVTNVSIEPKFVDVTVDIAPSKEVPIIVKTTGTLREGLILEQITSKVSTVRIVGSKEVLSKIKAIETESFNLTDITETVTKEIKLLIPRGVSIQSDIESVGVEVKVNKKGEKDFVVPLSITGKVDGFKYEINTKNINVKVNAVEDALKNIKEEDISCVLDVSTLSEGENTIQVKALLNKPGEISGITPDKIVVKVIKVTESNAQE</sequence>